<accession>A0ABQ1JVE2</accession>
<dbReference type="Proteomes" id="UP000617555">
    <property type="component" value="Unassembled WGS sequence"/>
</dbReference>
<evidence type="ECO:0000313" key="1">
    <source>
        <dbReference type="EMBL" id="GGB75169.1"/>
    </source>
</evidence>
<reference evidence="2" key="1">
    <citation type="journal article" date="2019" name="Int. J. Syst. Evol. Microbiol.">
        <title>The Global Catalogue of Microorganisms (GCM) 10K type strain sequencing project: providing services to taxonomists for standard genome sequencing and annotation.</title>
        <authorList>
            <consortium name="The Broad Institute Genomics Platform"/>
            <consortium name="The Broad Institute Genome Sequencing Center for Infectious Disease"/>
            <person name="Wu L."/>
            <person name="Ma J."/>
        </authorList>
    </citation>
    <scope>NUCLEOTIDE SEQUENCE [LARGE SCALE GENOMIC DNA]</scope>
    <source>
        <strain evidence="2">CGMCC 1.15339</strain>
    </source>
</reference>
<evidence type="ECO:0000313" key="2">
    <source>
        <dbReference type="Proteomes" id="UP000617555"/>
    </source>
</evidence>
<keyword evidence="2" id="KW-1185">Reference proteome</keyword>
<name>A0ABQ1JVE2_9GAMM</name>
<dbReference type="RefSeq" id="WP_188741001.1">
    <property type="nucleotide sequence ID" value="NZ_BMII01000050.1"/>
</dbReference>
<dbReference type="EMBL" id="BMII01000050">
    <property type="protein sequence ID" value="GGB75169.1"/>
    <property type="molecule type" value="Genomic_DNA"/>
</dbReference>
<keyword evidence="1" id="KW-0808">Transferase</keyword>
<dbReference type="InterPro" id="IPR029465">
    <property type="entry name" value="ATPgrasp_TupA"/>
</dbReference>
<proteinExistence type="predicted"/>
<gene>
    <name evidence="1" type="ORF">GCM10011607_39370</name>
</gene>
<protein>
    <submittedName>
        <fullName evidence="1">Glycosyl transferase</fullName>
    </submittedName>
</protein>
<sequence>MKQILKKLLLLFPIKIQIFFNFRARNGYFPNFKKPKSYNEKVQFRKLFDNNPLFVTCSDKYKVRGYVEAKVGKDYLIPLLYVGENISEKVLRNIEKNFVVKTTHDSGTVIIIKKNDEVDYKFVVDSITKSLGYDFGKLVHEPWYSKIEPKVIIEEMLQGENGSVPNDYKFHVFNRKNESPKVILGVDFDRFTKNQSRSFFDESGRQLDFEIDYPNLKKERPNIDNLDEMFRIAKALSEDFDYVRVDLYSVNNKIYFGELTFAMASGFAIFRTKEQDFEFGKFWE</sequence>
<dbReference type="GO" id="GO:0016740">
    <property type="term" value="F:transferase activity"/>
    <property type="evidence" value="ECO:0007669"/>
    <property type="project" value="UniProtKB-KW"/>
</dbReference>
<organism evidence="1 2">
    <name type="scientific">Shewanella inventionis</name>
    <dbReference type="NCBI Taxonomy" id="1738770"/>
    <lineage>
        <taxon>Bacteria</taxon>
        <taxon>Pseudomonadati</taxon>
        <taxon>Pseudomonadota</taxon>
        <taxon>Gammaproteobacteria</taxon>
        <taxon>Alteromonadales</taxon>
        <taxon>Shewanellaceae</taxon>
        <taxon>Shewanella</taxon>
    </lineage>
</organism>
<comment type="caution">
    <text evidence="1">The sequence shown here is derived from an EMBL/GenBank/DDBJ whole genome shotgun (WGS) entry which is preliminary data.</text>
</comment>
<dbReference type="Pfam" id="PF14305">
    <property type="entry name" value="ATPgrasp_TupA"/>
    <property type="match status" value="1"/>
</dbReference>